<evidence type="ECO:0000313" key="2">
    <source>
        <dbReference type="EMBL" id="PMD38705.1"/>
    </source>
</evidence>
<dbReference type="SUPFAM" id="SSF50129">
    <property type="entry name" value="GroES-like"/>
    <property type="match status" value="1"/>
</dbReference>
<dbReference type="InterPro" id="IPR052711">
    <property type="entry name" value="Zinc_ADH-like"/>
</dbReference>
<feature type="domain" description="Enoyl reductase (ER)" evidence="1">
    <location>
        <begin position="14"/>
        <end position="342"/>
    </location>
</feature>
<dbReference type="CDD" id="cd08276">
    <property type="entry name" value="MDR7"/>
    <property type="match status" value="1"/>
</dbReference>
<dbReference type="InterPro" id="IPR013149">
    <property type="entry name" value="ADH-like_C"/>
</dbReference>
<dbReference type="OrthoDB" id="3509362at2759"/>
<dbReference type="SMART" id="SM00829">
    <property type="entry name" value="PKS_ER"/>
    <property type="match status" value="1"/>
</dbReference>
<dbReference type="STRING" id="1149755.A0A2J6RJJ7"/>
<sequence>MSSQTVFRLNLGTGLEGLQAFKETIPIPSKDEILIKIRSVALNYRDVAIATSSYPLPVKDNVILCSDMAGEVIQIGDHVKEFAIGDRVIAPINVSFLYGQCRDHSQTFGGQTDGMLREYIALPAHAIIKLPKSAHSFEDWAAVIGTGSTVWNAFYGNTLLKPGDTVLVLGTGGVSITALIFAKAAGATVIVTSSSDTKLEYVKSKFGADYTINYKTHPNWSAEVLRITNGDGVNHIIENGGAGTMQQSLESVTAGGMISIIGFLSNVSQDEMPDVTMLALKKACVVRGILGGSKQQLEEAVKVMATRDLSIPVYKTFAFTREDIIAGLNYVASGQHIGKVCIKLD</sequence>
<dbReference type="GO" id="GO:0016491">
    <property type="term" value="F:oxidoreductase activity"/>
    <property type="evidence" value="ECO:0007669"/>
    <property type="project" value="InterPro"/>
</dbReference>
<name>A0A2J6RJJ7_HYAVF</name>
<gene>
    <name evidence="2" type="ORF">L207DRAFT_429555</name>
</gene>
<proteinExistence type="predicted"/>
<evidence type="ECO:0000259" key="1">
    <source>
        <dbReference type="SMART" id="SM00829"/>
    </source>
</evidence>
<dbReference type="AlphaFoldDB" id="A0A2J6RJJ7"/>
<protein>
    <submittedName>
        <fullName evidence="2">NAD(P)-binding protein</fullName>
    </submittedName>
</protein>
<dbReference type="InterPro" id="IPR011032">
    <property type="entry name" value="GroES-like_sf"/>
</dbReference>
<dbReference type="SUPFAM" id="SSF51735">
    <property type="entry name" value="NAD(P)-binding Rossmann-fold domains"/>
    <property type="match status" value="1"/>
</dbReference>
<dbReference type="Pfam" id="PF08240">
    <property type="entry name" value="ADH_N"/>
    <property type="match status" value="1"/>
</dbReference>
<dbReference type="Gene3D" id="3.40.50.720">
    <property type="entry name" value="NAD(P)-binding Rossmann-like Domain"/>
    <property type="match status" value="1"/>
</dbReference>
<reference evidence="2 3" key="1">
    <citation type="submission" date="2016-04" db="EMBL/GenBank/DDBJ databases">
        <title>A degradative enzymes factory behind the ericoid mycorrhizal symbiosis.</title>
        <authorList>
            <consortium name="DOE Joint Genome Institute"/>
            <person name="Martino E."/>
            <person name="Morin E."/>
            <person name="Grelet G."/>
            <person name="Kuo A."/>
            <person name="Kohler A."/>
            <person name="Daghino S."/>
            <person name="Barry K."/>
            <person name="Choi C."/>
            <person name="Cichocki N."/>
            <person name="Clum A."/>
            <person name="Copeland A."/>
            <person name="Hainaut M."/>
            <person name="Haridas S."/>
            <person name="Labutti K."/>
            <person name="Lindquist E."/>
            <person name="Lipzen A."/>
            <person name="Khouja H.-R."/>
            <person name="Murat C."/>
            <person name="Ohm R."/>
            <person name="Olson A."/>
            <person name="Spatafora J."/>
            <person name="Veneault-Fourrey C."/>
            <person name="Henrissat B."/>
            <person name="Grigoriev I."/>
            <person name="Martin F."/>
            <person name="Perotto S."/>
        </authorList>
    </citation>
    <scope>NUCLEOTIDE SEQUENCE [LARGE SCALE GENOMIC DNA]</scope>
    <source>
        <strain evidence="2 3">F</strain>
    </source>
</reference>
<dbReference type="InterPro" id="IPR020843">
    <property type="entry name" value="ER"/>
</dbReference>
<dbReference type="Pfam" id="PF00107">
    <property type="entry name" value="ADH_zinc_N"/>
    <property type="match status" value="1"/>
</dbReference>
<dbReference type="EMBL" id="KZ613947">
    <property type="protein sequence ID" value="PMD38705.1"/>
    <property type="molecule type" value="Genomic_DNA"/>
</dbReference>
<dbReference type="InterPro" id="IPR036291">
    <property type="entry name" value="NAD(P)-bd_dom_sf"/>
</dbReference>
<accession>A0A2J6RJJ7</accession>
<dbReference type="Gene3D" id="3.90.180.10">
    <property type="entry name" value="Medium-chain alcohol dehydrogenases, catalytic domain"/>
    <property type="match status" value="1"/>
</dbReference>
<evidence type="ECO:0000313" key="3">
    <source>
        <dbReference type="Proteomes" id="UP000235786"/>
    </source>
</evidence>
<dbReference type="PANTHER" id="PTHR45033:SF2">
    <property type="entry name" value="ZINC-TYPE ALCOHOL DEHYDROGENASE-LIKE PROTEIN C1773.06C"/>
    <property type="match status" value="1"/>
</dbReference>
<dbReference type="InterPro" id="IPR013154">
    <property type="entry name" value="ADH-like_N"/>
</dbReference>
<keyword evidence="3" id="KW-1185">Reference proteome</keyword>
<dbReference type="PANTHER" id="PTHR45033">
    <property type="match status" value="1"/>
</dbReference>
<dbReference type="Proteomes" id="UP000235786">
    <property type="component" value="Unassembled WGS sequence"/>
</dbReference>
<organism evidence="2 3">
    <name type="scientific">Hyaloscypha variabilis (strain UAMH 11265 / GT02V1 / F)</name>
    <name type="common">Meliniomyces variabilis</name>
    <dbReference type="NCBI Taxonomy" id="1149755"/>
    <lineage>
        <taxon>Eukaryota</taxon>
        <taxon>Fungi</taxon>
        <taxon>Dikarya</taxon>
        <taxon>Ascomycota</taxon>
        <taxon>Pezizomycotina</taxon>
        <taxon>Leotiomycetes</taxon>
        <taxon>Helotiales</taxon>
        <taxon>Hyaloscyphaceae</taxon>
        <taxon>Hyaloscypha</taxon>
        <taxon>Hyaloscypha variabilis</taxon>
    </lineage>
</organism>